<feature type="transmembrane region" description="Helical" evidence="11">
    <location>
        <begin position="34"/>
        <end position="55"/>
    </location>
</feature>
<protein>
    <recommendedName>
        <fullName evidence="12">EamA domain-containing protein</fullName>
    </recommendedName>
</protein>
<evidence type="ECO:0000259" key="12">
    <source>
        <dbReference type="Pfam" id="PF00892"/>
    </source>
</evidence>
<dbReference type="PANTHER" id="PTHR30561">
    <property type="entry name" value="SMR FAMILY PROTON-DEPENDENT DRUG EFFLUX TRANSPORTER SUGE"/>
    <property type="match status" value="1"/>
</dbReference>
<evidence type="ECO:0000256" key="4">
    <source>
        <dbReference type="ARBA" id="ARBA00022519"/>
    </source>
</evidence>
<keyword evidence="10 11" id="KW-0472">Membrane</keyword>
<keyword evidence="3" id="KW-0444">Lipid biosynthesis</keyword>
<evidence type="ECO:0000256" key="7">
    <source>
        <dbReference type="ARBA" id="ARBA00022985"/>
    </source>
</evidence>
<evidence type="ECO:0000256" key="6">
    <source>
        <dbReference type="ARBA" id="ARBA00022692"/>
    </source>
</evidence>
<name>A0A381VCX0_9ZZZZ</name>
<keyword evidence="2" id="KW-1003">Cell membrane</keyword>
<keyword evidence="7" id="KW-0448">Lipopolysaccharide biosynthesis</keyword>
<feature type="transmembrane region" description="Helical" evidence="11">
    <location>
        <begin position="154"/>
        <end position="170"/>
    </location>
</feature>
<dbReference type="InterPro" id="IPR000620">
    <property type="entry name" value="EamA_dom"/>
</dbReference>
<keyword evidence="8 11" id="KW-1133">Transmembrane helix</keyword>
<evidence type="ECO:0000313" key="13">
    <source>
        <dbReference type="EMBL" id="SVA38215.1"/>
    </source>
</evidence>
<feature type="transmembrane region" description="Helical" evidence="11">
    <location>
        <begin position="229"/>
        <end position="248"/>
    </location>
</feature>
<feature type="transmembrane region" description="Helical" evidence="11">
    <location>
        <begin position="61"/>
        <end position="78"/>
    </location>
</feature>
<evidence type="ECO:0000256" key="8">
    <source>
        <dbReference type="ARBA" id="ARBA00022989"/>
    </source>
</evidence>
<proteinExistence type="predicted"/>
<evidence type="ECO:0000256" key="9">
    <source>
        <dbReference type="ARBA" id="ARBA00023098"/>
    </source>
</evidence>
<dbReference type="AlphaFoldDB" id="A0A381VCX0"/>
<dbReference type="GO" id="GO:0009103">
    <property type="term" value="P:lipopolysaccharide biosynthetic process"/>
    <property type="evidence" value="ECO:0007669"/>
    <property type="project" value="UniProtKB-KW"/>
</dbReference>
<dbReference type="SUPFAM" id="SSF103481">
    <property type="entry name" value="Multidrug resistance efflux transporter EmrE"/>
    <property type="match status" value="2"/>
</dbReference>
<dbReference type="Pfam" id="PF00892">
    <property type="entry name" value="EamA"/>
    <property type="match status" value="2"/>
</dbReference>
<dbReference type="GO" id="GO:0022857">
    <property type="term" value="F:transmembrane transporter activity"/>
    <property type="evidence" value="ECO:0007669"/>
    <property type="project" value="InterPro"/>
</dbReference>
<evidence type="ECO:0000256" key="3">
    <source>
        <dbReference type="ARBA" id="ARBA00022516"/>
    </source>
</evidence>
<organism evidence="13">
    <name type="scientific">marine metagenome</name>
    <dbReference type="NCBI Taxonomy" id="408172"/>
    <lineage>
        <taxon>unclassified sequences</taxon>
        <taxon>metagenomes</taxon>
        <taxon>ecological metagenomes</taxon>
    </lineage>
</organism>
<gene>
    <name evidence="13" type="ORF">METZ01_LOCUS91069</name>
</gene>
<feature type="transmembrane region" description="Helical" evidence="11">
    <location>
        <begin position="190"/>
        <end position="209"/>
    </location>
</feature>
<dbReference type="PANTHER" id="PTHR30561:SF9">
    <property type="entry name" value="4-AMINO-4-DEOXY-L-ARABINOSE-PHOSPHOUNDECAPRENOL FLIPPASE SUBUNIT ARNF-RELATED"/>
    <property type="match status" value="1"/>
</dbReference>
<keyword evidence="5" id="KW-0441">Lipid A biosynthesis</keyword>
<feature type="transmembrane region" description="Helical" evidence="11">
    <location>
        <begin position="90"/>
        <end position="110"/>
    </location>
</feature>
<feature type="transmembrane region" description="Helical" evidence="11">
    <location>
        <begin position="6"/>
        <end position="22"/>
    </location>
</feature>
<comment type="subcellular location">
    <subcellularLocation>
        <location evidence="1">Cell membrane</location>
        <topology evidence="1">Multi-pass membrane protein</topology>
    </subcellularLocation>
</comment>
<dbReference type="InterPro" id="IPR037185">
    <property type="entry name" value="EmrE-like"/>
</dbReference>
<evidence type="ECO:0000256" key="10">
    <source>
        <dbReference type="ARBA" id="ARBA00023136"/>
    </source>
</evidence>
<feature type="transmembrane region" description="Helical" evidence="11">
    <location>
        <begin position="116"/>
        <end position="133"/>
    </location>
</feature>
<sequence>MATNSIFLILISSLFHSFWNILTQTSNNSQCFSALKGIWIIVLAAAYFLFNGFPLNIGYELFVWALISGILHGFYILSLSRAYSTEDISYVYPIARSAPVFVPLFAWLFLGEKISLLIILAVLVIISAIYILHFDKKLIQGLKSMYIAIGHNDMRWTFITLALVVSYSLVDKKAMDKYMFYFPDQPFTNGVTFFFLEAIIGFVICNIYIFNKFPLEEIIKNWSLDWRKCFLAGVATTFSYGLICVVLQFEKLSAVVSLRQISVLMVVYWGCWKLNEPYGRQRILAGLLVILGVILISIDENGV</sequence>
<keyword evidence="6 11" id="KW-0812">Transmembrane</keyword>
<evidence type="ECO:0000256" key="11">
    <source>
        <dbReference type="SAM" id="Phobius"/>
    </source>
</evidence>
<dbReference type="EMBL" id="UINC01008497">
    <property type="protein sequence ID" value="SVA38215.1"/>
    <property type="molecule type" value="Genomic_DNA"/>
</dbReference>
<evidence type="ECO:0000256" key="2">
    <source>
        <dbReference type="ARBA" id="ARBA00022475"/>
    </source>
</evidence>
<reference evidence="13" key="1">
    <citation type="submission" date="2018-05" db="EMBL/GenBank/DDBJ databases">
        <authorList>
            <person name="Lanie J.A."/>
            <person name="Ng W.-L."/>
            <person name="Kazmierczak K.M."/>
            <person name="Andrzejewski T.M."/>
            <person name="Davidsen T.M."/>
            <person name="Wayne K.J."/>
            <person name="Tettelin H."/>
            <person name="Glass J.I."/>
            <person name="Rusch D."/>
            <person name="Podicherti R."/>
            <person name="Tsui H.-C.T."/>
            <person name="Winkler M.E."/>
        </authorList>
    </citation>
    <scope>NUCLEOTIDE SEQUENCE</scope>
</reference>
<dbReference type="InterPro" id="IPR000390">
    <property type="entry name" value="Small_drug/metabolite_transptr"/>
</dbReference>
<feature type="domain" description="EamA" evidence="12">
    <location>
        <begin position="5"/>
        <end position="132"/>
    </location>
</feature>
<feature type="domain" description="EamA" evidence="12">
    <location>
        <begin position="189"/>
        <end position="297"/>
    </location>
</feature>
<evidence type="ECO:0000256" key="5">
    <source>
        <dbReference type="ARBA" id="ARBA00022556"/>
    </source>
</evidence>
<keyword evidence="9" id="KW-0443">Lipid metabolism</keyword>
<dbReference type="GO" id="GO:0005886">
    <property type="term" value="C:plasma membrane"/>
    <property type="evidence" value="ECO:0007669"/>
    <property type="project" value="UniProtKB-SubCell"/>
</dbReference>
<keyword evidence="4" id="KW-0997">Cell inner membrane</keyword>
<evidence type="ECO:0000256" key="1">
    <source>
        <dbReference type="ARBA" id="ARBA00004651"/>
    </source>
</evidence>
<dbReference type="Gene3D" id="1.10.3730.20">
    <property type="match status" value="1"/>
</dbReference>
<feature type="transmembrane region" description="Helical" evidence="11">
    <location>
        <begin position="283"/>
        <end position="298"/>
    </location>
</feature>
<accession>A0A381VCX0</accession>